<name>A0A517N0X6_9BACT</name>
<dbReference type="Pfam" id="PF13376">
    <property type="entry name" value="OmdA"/>
    <property type="match status" value="1"/>
</dbReference>
<evidence type="ECO:0000313" key="3">
    <source>
        <dbReference type="Proteomes" id="UP000319852"/>
    </source>
</evidence>
<feature type="domain" description="YdhG-like" evidence="1">
    <location>
        <begin position="32"/>
        <end position="129"/>
    </location>
</feature>
<dbReference type="OrthoDB" id="214150at2"/>
<evidence type="ECO:0000259" key="1">
    <source>
        <dbReference type="Pfam" id="PF08818"/>
    </source>
</evidence>
<dbReference type="AlphaFoldDB" id="A0A517N0X6"/>
<dbReference type="EMBL" id="CP036263">
    <property type="protein sequence ID" value="QDT00787.1"/>
    <property type="molecule type" value="Genomic_DNA"/>
</dbReference>
<dbReference type="InterPro" id="IPR016786">
    <property type="entry name" value="YdeI_bac"/>
</dbReference>
<dbReference type="KEGG" id="amob:HG15A2_41290"/>
<reference evidence="2 3" key="1">
    <citation type="submission" date="2019-02" db="EMBL/GenBank/DDBJ databases">
        <title>Deep-cultivation of Planctomycetes and their phenomic and genomic characterization uncovers novel biology.</title>
        <authorList>
            <person name="Wiegand S."/>
            <person name="Jogler M."/>
            <person name="Boedeker C."/>
            <person name="Pinto D."/>
            <person name="Vollmers J."/>
            <person name="Rivas-Marin E."/>
            <person name="Kohn T."/>
            <person name="Peeters S.H."/>
            <person name="Heuer A."/>
            <person name="Rast P."/>
            <person name="Oberbeckmann S."/>
            <person name="Bunk B."/>
            <person name="Jeske O."/>
            <person name="Meyerdierks A."/>
            <person name="Storesund J.E."/>
            <person name="Kallscheuer N."/>
            <person name="Luecker S."/>
            <person name="Lage O.M."/>
            <person name="Pohl T."/>
            <person name="Merkel B.J."/>
            <person name="Hornburger P."/>
            <person name="Mueller R.-W."/>
            <person name="Bruemmer F."/>
            <person name="Labrenz M."/>
            <person name="Spormann A.M."/>
            <person name="Op den Camp H."/>
            <person name="Overmann J."/>
            <person name="Amann R."/>
            <person name="Jetten M.S.M."/>
            <person name="Mascher T."/>
            <person name="Medema M.H."/>
            <person name="Devos D.P."/>
            <person name="Kaster A.-K."/>
            <person name="Ovreas L."/>
            <person name="Rohde M."/>
            <person name="Galperin M.Y."/>
            <person name="Jogler C."/>
        </authorList>
    </citation>
    <scope>NUCLEOTIDE SEQUENCE [LARGE SCALE GENOMIC DNA]</scope>
    <source>
        <strain evidence="2 3">HG15A2</strain>
    </source>
</reference>
<accession>A0A517N0X6</accession>
<gene>
    <name evidence="2" type="ORF">HG15A2_41290</name>
</gene>
<dbReference type="Pfam" id="PF08818">
    <property type="entry name" value="DUF1801"/>
    <property type="match status" value="1"/>
</dbReference>
<dbReference type="SUPFAM" id="SSF159888">
    <property type="entry name" value="YdhG-like"/>
    <property type="match status" value="1"/>
</dbReference>
<organism evidence="2 3">
    <name type="scientific">Adhaeretor mobilis</name>
    <dbReference type="NCBI Taxonomy" id="1930276"/>
    <lineage>
        <taxon>Bacteria</taxon>
        <taxon>Pseudomonadati</taxon>
        <taxon>Planctomycetota</taxon>
        <taxon>Planctomycetia</taxon>
        <taxon>Pirellulales</taxon>
        <taxon>Lacipirellulaceae</taxon>
        <taxon>Adhaeretor</taxon>
    </lineage>
</organism>
<evidence type="ECO:0000313" key="2">
    <source>
        <dbReference type="EMBL" id="QDT00787.1"/>
    </source>
</evidence>
<dbReference type="PIRSF" id="PIRSF021308">
    <property type="entry name" value="UCP021308"/>
    <property type="match status" value="1"/>
</dbReference>
<sequence>MREKPNDVDQYLDIGCGRCKFGGTPNCKVNSWTDELTLLRSILLQSDLTEEIKWSVPCYTYEGRNVLTLSALKESAVISFFRGAELADSEDILEKPGENSRFARYIRFTDTKQIKSLKDVLLDYIRLAIQVEKTGSKPKAIEEVEKQHPAELTEMFESIPKFAKAFLALTPGRQRGYLIHFSSAKQSKTRIARIRKCMPKIFEGKGWNER</sequence>
<keyword evidence="3" id="KW-1185">Reference proteome</keyword>
<dbReference type="InterPro" id="IPR014922">
    <property type="entry name" value="YdhG-like"/>
</dbReference>
<dbReference type="Proteomes" id="UP000319852">
    <property type="component" value="Chromosome"/>
</dbReference>
<protein>
    <recommendedName>
        <fullName evidence="1">YdhG-like domain-containing protein</fullName>
    </recommendedName>
</protein>
<dbReference type="RefSeq" id="WP_145062508.1">
    <property type="nucleotide sequence ID" value="NZ_CP036263.1"/>
</dbReference>
<dbReference type="Gene3D" id="3.90.1150.200">
    <property type="match status" value="1"/>
</dbReference>
<proteinExistence type="predicted"/>